<organism evidence="2 3">
    <name type="scientific">Natronococcus pandeyae</name>
    <dbReference type="NCBI Taxonomy" id="2055836"/>
    <lineage>
        <taxon>Archaea</taxon>
        <taxon>Methanobacteriati</taxon>
        <taxon>Methanobacteriota</taxon>
        <taxon>Stenosarchaea group</taxon>
        <taxon>Halobacteria</taxon>
        <taxon>Halobacteriales</taxon>
        <taxon>Natrialbaceae</taxon>
        <taxon>Natronococcus</taxon>
    </lineage>
</organism>
<accession>A0A8J8PYW5</accession>
<sequence length="169" mass="18926">MSVNRRKFLVIGGLGFGTGGYFTWNWYQSPSLPDGMNVDTLYVRGNVFGEPSPEDHQVGPREEHHRIIEDEETAAGEITFGDSAIEFVEETDFDNSYLIIIQTGMQTEPDLALEAISRTDGGLHLDVTVEHPWWRGVNDDLGTHSLLIRVTDEKDDTPELVSVDIEGYV</sequence>
<keyword evidence="1" id="KW-1133">Transmembrane helix</keyword>
<name>A0A8J8PYW5_9EURY</name>
<protein>
    <submittedName>
        <fullName evidence="2">Uncharacterized protein</fullName>
    </submittedName>
</protein>
<dbReference type="AlphaFoldDB" id="A0A8J8PYW5"/>
<proteinExistence type="predicted"/>
<dbReference type="OrthoDB" id="206092at2157"/>
<evidence type="ECO:0000313" key="2">
    <source>
        <dbReference type="EMBL" id="TYL36197.1"/>
    </source>
</evidence>
<keyword evidence="3" id="KW-1185">Reference proteome</keyword>
<keyword evidence="1" id="KW-0472">Membrane</keyword>
<gene>
    <name evidence="2" type="ORF">CV102_23715</name>
</gene>
<keyword evidence="1" id="KW-0812">Transmembrane</keyword>
<reference evidence="2" key="1">
    <citation type="submission" date="2017-11" db="EMBL/GenBank/DDBJ databases">
        <authorList>
            <person name="Kajale S.C."/>
            <person name="Sharma A."/>
        </authorList>
    </citation>
    <scope>NUCLEOTIDE SEQUENCE</scope>
    <source>
        <strain evidence="2">LS1_42</strain>
    </source>
</reference>
<evidence type="ECO:0000313" key="3">
    <source>
        <dbReference type="Proteomes" id="UP000766904"/>
    </source>
</evidence>
<feature type="transmembrane region" description="Helical" evidence="1">
    <location>
        <begin position="7"/>
        <end position="27"/>
    </location>
</feature>
<evidence type="ECO:0000256" key="1">
    <source>
        <dbReference type="SAM" id="Phobius"/>
    </source>
</evidence>
<dbReference type="EMBL" id="PHNJ01000021">
    <property type="protein sequence ID" value="TYL36197.1"/>
    <property type="molecule type" value="Genomic_DNA"/>
</dbReference>
<dbReference type="Proteomes" id="UP000766904">
    <property type="component" value="Unassembled WGS sequence"/>
</dbReference>
<comment type="caution">
    <text evidence="2">The sequence shown here is derived from an EMBL/GenBank/DDBJ whole genome shotgun (WGS) entry which is preliminary data.</text>
</comment>